<name>A0A366HDV8_9BACT</name>
<accession>A0A366HDV8</accession>
<organism evidence="1 2">
    <name type="scientific">Roseimicrobium gellanilyticum</name>
    <dbReference type="NCBI Taxonomy" id="748857"/>
    <lineage>
        <taxon>Bacteria</taxon>
        <taxon>Pseudomonadati</taxon>
        <taxon>Verrucomicrobiota</taxon>
        <taxon>Verrucomicrobiia</taxon>
        <taxon>Verrucomicrobiales</taxon>
        <taxon>Verrucomicrobiaceae</taxon>
        <taxon>Roseimicrobium</taxon>
    </lineage>
</organism>
<comment type="caution">
    <text evidence="1">The sequence shown here is derived from an EMBL/GenBank/DDBJ whole genome shotgun (WGS) entry which is preliminary data.</text>
</comment>
<dbReference type="AlphaFoldDB" id="A0A366HDV8"/>
<evidence type="ECO:0000313" key="2">
    <source>
        <dbReference type="Proteomes" id="UP000253426"/>
    </source>
</evidence>
<proteinExistence type="predicted"/>
<gene>
    <name evidence="1" type="ORF">DES53_108303</name>
</gene>
<protein>
    <submittedName>
        <fullName evidence="1">Uncharacterized protein</fullName>
    </submittedName>
</protein>
<reference evidence="1 2" key="1">
    <citation type="submission" date="2018-06" db="EMBL/GenBank/DDBJ databases">
        <title>Genomic Encyclopedia of Type Strains, Phase IV (KMG-IV): sequencing the most valuable type-strain genomes for metagenomic binning, comparative biology and taxonomic classification.</title>
        <authorList>
            <person name="Goeker M."/>
        </authorList>
    </citation>
    <scope>NUCLEOTIDE SEQUENCE [LARGE SCALE GENOMIC DNA]</scope>
    <source>
        <strain evidence="1 2">DSM 25532</strain>
    </source>
</reference>
<dbReference type="Proteomes" id="UP000253426">
    <property type="component" value="Unassembled WGS sequence"/>
</dbReference>
<sequence length="72" mass="7902">MPLLECLHDRIARVVNTTAFEEYLDAHGSSLIEFQATWNQCKGEFSNLPEVFQGAILAGEAELNESGAVTFA</sequence>
<evidence type="ECO:0000313" key="1">
    <source>
        <dbReference type="EMBL" id="RBP40596.1"/>
    </source>
</evidence>
<keyword evidence="2" id="KW-1185">Reference proteome</keyword>
<dbReference type="EMBL" id="QNRR01000008">
    <property type="protein sequence ID" value="RBP40596.1"/>
    <property type="molecule type" value="Genomic_DNA"/>
</dbReference>